<dbReference type="SUPFAM" id="SSF48179">
    <property type="entry name" value="6-phosphogluconate dehydrogenase C-terminal domain-like"/>
    <property type="match status" value="1"/>
</dbReference>
<dbReference type="SUPFAM" id="SSF51735">
    <property type="entry name" value="NAD(P)-binding Rossmann-fold domains"/>
    <property type="match status" value="1"/>
</dbReference>
<dbReference type="InterPro" id="IPR036291">
    <property type="entry name" value="NAD(P)-bd_dom_sf"/>
</dbReference>
<name>A0ABY6P5B9_9NOCA</name>
<dbReference type="RefSeq" id="WP_265384963.1">
    <property type="nucleotide sequence ID" value="NZ_CP110616.1"/>
</dbReference>
<dbReference type="PANTHER" id="PTHR43060">
    <property type="entry name" value="3-HYDROXYISOBUTYRATE DEHYDROGENASE-LIKE 1, MITOCHONDRIAL-RELATED"/>
    <property type="match status" value="1"/>
</dbReference>
<accession>A0ABY6P5B9</accession>
<dbReference type="PIRSF" id="PIRSF000103">
    <property type="entry name" value="HIBADH"/>
    <property type="match status" value="1"/>
</dbReference>
<evidence type="ECO:0000313" key="6">
    <source>
        <dbReference type="EMBL" id="UZJ26859.1"/>
    </source>
</evidence>
<evidence type="ECO:0000259" key="5">
    <source>
        <dbReference type="Pfam" id="PF14833"/>
    </source>
</evidence>
<dbReference type="Gene3D" id="1.10.1040.10">
    <property type="entry name" value="N-(1-d-carboxylethyl)-l-norvaline Dehydrogenase, domain 2"/>
    <property type="match status" value="1"/>
</dbReference>
<dbReference type="EMBL" id="CP110616">
    <property type="protein sequence ID" value="UZJ26859.1"/>
    <property type="molecule type" value="Genomic_DNA"/>
</dbReference>
<dbReference type="InterPro" id="IPR015815">
    <property type="entry name" value="HIBADH-related"/>
</dbReference>
<dbReference type="Proteomes" id="UP001164965">
    <property type="component" value="Plasmid unnamed1"/>
</dbReference>
<evidence type="ECO:0000256" key="2">
    <source>
        <dbReference type="ARBA" id="ARBA00023002"/>
    </source>
</evidence>
<keyword evidence="3" id="KW-0520">NAD</keyword>
<organism evidence="6 7">
    <name type="scientific">Rhodococcus antarcticus</name>
    <dbReference type="NCBI Taxonomy" id="2987751"/>
    <lineage>
        <taxon>Bacteria</taxon>
        <taxon>Bacillati</taxon>
        <taxon>Actinomycetota</taxon>
        <taxon>Actinomycetes</taxon>
        <taxon>Mycobacteriales</taxon>
        <taxon>Nocardiaceae</taxon>
        <taxon>Rhodococcus</taxon>
    </lineage>
</organism>
<protein>
    <submittedName>
        <fullName evidence="6">NAD(P)-dependent oxidoreductase</fullName>
    </submittedName>
</protein>
<feature type="domain" description="6-phosphogluconate dehydrogenase NADP-binding" evidence="4">
    <location>
        <begin position="6"/>
        <end position="139"/>
    </location>
</feature>
<comment type="similarity">
    <text evidence="1">Belongs to the HIBADH-related family.</text>
</comment>
<reference evidence="6" key="1">
    <citation type="submission" date="2022-10" db="EMBL/GenBank/DDBJ databases">
        <title>Rhodococcus sp.75.</title>
        <authorList>
            <person name="Sun M."/>
        </authorList>
    </citation>
    <scope>NUCLEOTIDE SEQUENCE</scope>
    <source>
        <strain evidence="6">75</strain>
        <plasmid evidence="6">unnamed1</plasmid>
    </source>
</reference>
<dbReference type="InterPro" id="IPR008927">
    <property type="entry name" value="6-PGluconate_DH-like_C_sf"/>
</dbReference>
<evidence type="ECO:0000256" key="1">
    <source>
        <dbReference type="ARBA" id="ARBA00009080"/>
    </source>
</evidence>
<keyword evidence="7" id="KW-1185">Reference proteome</keyword>
<keyword evidence="2" id="KW-0560">Oxidoreductase</keyword>
<geneLocation type="plasmid" evidence="6 7">
    <name>unnamed1</name>
</geneLocation>
<feature type="domain" description="3-hydroxyisobutyrate dehydrogenase-like NAD-binding" evidence="5">
    <location>
        <begin position="159"/>
        <end position="276"/>
    </location>
</feature>
<dbReference type="Pfam" id="PF14833">
    <property type="entry name" value="NAD_binding_11"/>
    <property type="match status" value="1"/>
</dbReference>
<proteinExistence type="inferred from homology"/>
<dbReference type="Gene3D" id="3.40.50.720">
    <property type="entry name" value="NAD(P)-binding Rossmann-like Domain"/>
    <property type="match status" value="1"/>
</dbReference>
<evidence type="ECO:0000259" key="4">
    <source>
        <dbReference type="Pfam" id="PF03446"/>
    </source>
</evidence>
<keyword evidence="6" id="KW-0614">Plasmid</keyword>
<gene>
    <name evidence="6" type="ORF">RHODO2019_18440</name>
</gene>
<dbReference type="InterPro" id="IPR006115">
    <property type="entry name" value="6PGDH_NADP-bd"/>
</dbReference>
<dbReference type="InterPro" id="IPR013328">
    <property type="entry name" value="6PGD_dom2"/>
</dbReference>
<dbReference type="Pfam" id="PF03446">
    <property type="entry name" value="NAD_binding_2"/>
    <property type="match status" value="1"/>
</dbReference>
<evidence type="ECO:0000256" key="3">
    <source>
        <dbReference type="ARBA" id="ARBA00023027"/>
    </source>
</evidence>
<sequence length="292" mass="28991">MDDGQTVGWLGLGAMGTPMAVRQAAVGRVVVAFDPGAPAPAGVELVSSPAAVAQVADVLVLMVATPGQAESALFGADGAAGELRPPARVVVLSTLGPAWVRDLADRLPAGVVVVDAPVSGGVVRAAAGTLLIMAAGVSGRDREFLAVLGEVVDVGDRPGQGQSMKMVNQVLCGVHIAAAAEALAVAQALGIEPGFALDTIRRGAGASFMLDDRGPRMVAGPDGQVRSAMSLFVKDLQLVLDEAGAAHLPTPVVQAALGQFAAAAAAGLGGHDDAELFDHVRPGGAGGRGGTL</sequence>
<dbReference type="InterPro" id="IPR029154">
    <property type="entry name" value="HIBADH-like_NADP-bd"/>
</dbReference>
<evidence type="ECO:0000313" key="7">
    <source>
        <dbReference type="Proteomes" id="UP001164965"/>
    </source>
</evidence>